<name>A0ABV1RSU2_9BACT</name>
<accession>A0ABV1RSU2</accession>
<dbReference type="Proteomes" id="UP001476807">
    <property type="component" value="Unassembled WGS sequence"/>
</dbReference>
<evidence type="ECO:0000313" key="2">
    <source>
        <dbReference type="EMBL" id="MER2997429.1"/>
    </source>
</evidence>
<evidence type="ECO:0000256" key="1">
    <source>
        <dbReference type="SAM" id="Phobius"/>
    </source>
</evidence>
<proteinExistence type="predicted"/>
<sequence length="57" mass="6616">MNQKLLNTILLSLAFVTIVIGIHRSIEEKDIAGNYWIFMIALVLFIVYRHLKKNTKA</sequence>
<keyword evidence="1" id="KW-1133">Transmembrane helix</keyword>
<organism evidence="2 3">
    <name type="scientific">Pontibacter populi</name>
    <dbReference type="NCBI Taxonomy" id="890055"/>
    <lineage>
        <taxon>Bacteria</taxon>
        <taxon>Pseudomonadati</taxon>
        <taxon>Bacteroidota</taxon>
        <taxon>Cytophagia</taxon>
        <taxon>Cytophagales</taxon>
        <taxon>Hymenobacteraceae</taxon>
        <taxon>Pontibacter</taxon>
    </lineage>
</organism>
<keyword evidence="1" id="KW-0812">Transmembrane</keyword>
<evidence type="ECO:0000313" key="3">
    <source>
        <dbReference type="Proteomes" id="UP001476807"/>
    </source>
</evidence>
<keyword evidence="1" id="KW-0472">Membrane</keyword>
<dbReference type="RefSeq" id="WP_350411823.1">
    <property type="nucleotide sequence ID" value="NZ_JBEOKT010000005.1"/>
</dbReference>
<protein>
    <submittedName>
        <fullName evidence="2">Uncharacterized protein</fullName>
    </submittedName>
</protein>
<gene>
    <name evidence="2" type="ORF">ABS362_07720</name>
</gene>
<comment type="caution">
    <text evidence="2">The sequence shown here is derived from an EMBL/GenBank/DDBJ whole genome shotgun (WGS) entry which is preliminary data.</text>
</comment>
<feature type="transmembrane region" description="Helical" evidence="1">
    <location>
        <begin position="31"/>
        <end position="51"/>
    </location>
</feature>
<dbReference type="EMBL" id="JBEOKT010000005">
    <property type="protein sequence ID" value="MER2997429.1"/>
    <property type="molecule type" value="Genomic_DNA"/>
</dbReference>
<keyword evidence="3" id="KW-1185">Reference proteome</keyword>
<reference evidence="2 3" key="1">
    <citation type="submission" date="2024-06" db="EMBL/GenBank/DDBJ databases">
        <title>Pontibacter populi HYL7-15.</title>
        <authorList>
            <person name="Kim M.K."/>
        </authorList>
    </citation>
    <scope>NUCLEOTIDE SEQUENCE [LARGE SCALE GENOMIC DNA]</scope>
    <source>
        <strain evidence="2 3">HYL7-15</strain>
    </source>
</reference>